<evidence type="ECO:0000313" key="3">
    <source>
        <dbReference type="Proteomes" id="UP001597368"/>
    </source>
</evidence>
<dbReference type="InterPro" id="IPR036610">
    <property type="entry name" value="PEBP-like_sf"/>
</dbReference>
<comment type="similarity">
    <text evidence="1">Belongs to the UPF0098 family.</text>
</comment>
<evidence type="ECO:0000256" key="1">
    <source>
        <dbReference type="ARBA" id="ARBA00007120"/>
    </source>
</evidence>
<comment type="caution">
    <text evidence="2">The sequence shown here is derived from an EMBL/GenBank/DDBJ whole genome shotgun (WGS) entry which is preliminary data.</text>
</comment>
<sequence length="146" mass="15984">MTIRSTAFKDYGEIPRDHSRAAGDVSPQLQWSGVPEDTAELALVCDDPDAPSGTFIHWLVAGIPPETTWLDVGADLKQYAVGRNDFGEQGYGGPHPPPGSRHRYFFRVYALSAQTRLADGFDFEELNRQLDANTLAAGTLVGTYAR</sequence>
<dbReference type="Proteomes" id="UP001597368">
    <property type="component" value="Unassembled WGS sequence"/>
</dbReference>
<name>A0ABW4SLS5_9ACTN</name>
<dbReference type="InterPro" id="IPR008914">
    <property type="entry name" value="PEBP"/>
</dbReference>
<dbReference type="InterPro" id="IPR005247">
    <property type="entry name" value="YbhB_YbcL/LppC-like"/>
</dbReference>
<dbReference type="SUPFAM" id="SSF49777">
    <property type="entry name" value="PEBP-like"/>
    <property type="match status" value="1"/>
</dbReference>
<dbReference type="GO" id="GO:0004860">
    <property type="term" value="F:protein kinase inhibitor activity"/>
    <property type="evidence" value="ECO:0007669"/>
    <property type="project" value="UniProtKB-KW"/>
</dbReference>
<keyword evidence="3" id="KW-1185">Reference proteome</keyword>
<dbReference type="CDD" id="cd00865">
    <property type="entry name" value="PEBP_bact_arch"/>
    <property type="match status" value="1"/>
</dbReference>
<gene>
    <name evidence="2" type="ORF">ACFSKW_00695</name>
</gene>
<dbReference type="PANTHER" id="PTHR30289:SF1">
    <property type="entry name" value="PEBP (PHOSPHATIDYLETHANOLAMINE-BINDING PROTEIN) FAMILY PROTEIN"/>
    <property type="match status" value="1"/>
</dbReference>
<organism evidence="2 3">
    <name type="scientific">Nonomuraea mangrovi</name>
    <dbReference type="NCBI Taxonomy" id="2316207"/>
    <lineage>
        <taxon>Bacteria</taxon>
        <taxon>Bacillati</taxon>
        <taxon>Actinomycetota</taxon>
        <taxon>Actinomycetes</taxon>
        <taxon>Streptosporangiales</taxon>
        <taxon>Streptosporangiaceae</taxon>
        <taxon>Nonomuraea</taxon>
    </lineage>
</organism>
<proteinExistence type="inferred from homology"/>
<dbReference type="Gene3D" id="3.90.280.10">
    <property type="entry name" value="PEBP-like"/>
    <property type="match status" value="1"/>
</dbReference>
<accession>A0ABW4SLS5</accession>
<dbReference type="NCBIfam" id="TIGR00481">
    <property type="entry name" value="YbhB/YbcL family Raf kinase inhibitor-like protein"/>
    <property type="match status" value="1"/>
</dbReference>
<dbReference type="PANTHER" id="PTHR30289">
    <property type="entry name" value="UNCHARACTERIZED PROTEIN YBCL-RELATED"/>
    <property type="match status" value="1"/>
</dbReference>
<dbReference type="RefSeq" id="WP_379567975.1">
    <property type="nucleotide sequence ID" value="NZ_JBHUFV010000003.1"/>
</dbReference>
<reference evidence="3" key="1">
    <citation type="journal article" date="2019" name="Int. J. Syst. Evol. Microbiol.">
        <title>The Global Catalogue of Microorganisms (GCM) 10K type strain sequencing project: providing services to taxonomists for standard genome sequencing and annotation.</title>
        <authorList>
            <consortium name="The Broad Institute Genomics Platform"/>
            <consortium name="The Broad Institute Genome Sequencing Center for Infectious Disease"/>
            <person name="Wu L."/>
            <person name="Ma J."/>
        </authorList>
    </citation>
    <scope>NUCLEOTIDE SEQUENCE [LARGE SCALE GENOMIC DNA]</scope>
    <source>
        <strain evidence="3">ICMP 6774ER</strain>
    </source>
</reference>
<protein>
    <submittedName>
        <fullName evidence="2">YbhB/YbcL family Raf kinase inhibitor-like protein</fullName>
    </submittedName>
</protein>
<dbReference type="Pfam" id="PF01161">
    <property type="entry name" value="PBP"/>
    <property type="match status" value="1"/>
</dbReference>
<dbReference type="EMBL" id="JBHUFV010000003">
    <property type="protein sequence ID" value="MFD1929985.1"/>
    <property type="molecule type" value="Genomic_DNA"/>
</dbReference>
<keyword evidence="2" id="KW-0649">Protein kinase inhibitor</keyword>
<evidence type="ECO:0000313" key="2">
    <source>
        <dbReference type="EMBL" id="MFD1929985.1"/>
    </source>
</evidence>